<evidence type="ECO:0000256" key="2">
    <source>
        <dbReference type="ARBA" id="ARBA00022603"/>
    </source>
</evidence>
<name>A0ABM0ZXN3_APLCA</name>
<dbReference type="CDD" id="cd02440">
    <property type="entry name" value="AdoMet_MTases"/>
    <property type="match status" value="1"/>
</dbReference>
<keyword evidence="2 6" id="KW-0489">Methyltransferase</keyword>
<evidence type="ECO:0000256" key="3">
    <source>
        <dbReference type="ARBA" id="ARBA00022679"/>
    </source>
</evidence>
<dbReference type="GO" id="GO:0008168">
    <property type="term" value="F:methyltransferase activity"/>
    <property type="evidence" value="ECO:0007669"/>
    <property type="project" value="UniProtKB-KW"/>
</dbReference>
<gene>
    <name evidence="6" type="primary">LOC106011446</name>
</gene>
<dbReference type="InterPro" id="IPR013216">
    <property type="entry name" value="Methyltransf_11"/>
</dbReference>
<dbReference type="Gene3D" id="3.40.50.150">
    <property type="entry name" value="Vaccinia Virus protein VP39"/>
    <property type="match status" value="1"/>
</dbReference>
<dbReference type="Proteomes" id="UP000694888">
    <property type="component" value="Unplaced"/>
</dbReference>
<protein>
    <submittedName>
        <fullName evidence="6">Methyltransferase DDB_G0268948</fullName>
    </submittedName>
</protein>
<keyword evidence="5" id="KW-1185">Reference proteome</keyword>
<proteinExistence type="inferred from homology"/>
<dbReference type="GO" id="GO:0032259">
    <property type="term" value="P:methylation"/>
    <property type="evidence" value="ECO:0007669"/>
    <property type="project" value="UniProtKB-KW"/>
</dbReference>
<dbReference type="RefSeq" id="XP_012936611.1">
    <property type="nucleotide sequence ID" value="XM_013081157.1"/>
</dbReference>
<dbReference type="InterPro" id="IPR029063">
    <property type="entry name" value="SAM-dependent_MTases_sf"/>
</dbReference>
<comment type="similarity">
    <text evidence="1">Belongs to the methyltransferase superfamily.</text>
</comment>
<sequence>MVIGMDSCEGHLAVALREKANVSYRVVDCNLPIPFIDTGTVDLVNIATALHWLDQDKFYREVDRLLRPGGCFSVIAVNHHDMQIEDDVVRAIRDKIYSMLPNMEGVAEQETFSEFKDLRLPYTKSVKYPIAYNTAEHTAESALNSLLTIHNFTAFNRSHQGFRQEFLKMFTEWQDGDANKKFTVRTPLLQAISQKPA</sequence>
<evidence type="ECO:0000313" key="6">
    <source>
        <dbReference type="RefSeq" id="XP_012936611.1"/>
    </source>
</evidence>
<dbReference type="GeneID" id="106011446"/>
<feature type="domain" description="Methyltransferase type 11" evidence="4">
    <location>
        <begin position="2"/>
        <end position="72"/>
    </location>
</feature>
<accession>A0ABM0ZXN3</accession>
<evidence type="ECO:0000259" key="4">
    <source>
        <dbReference type="Pfam" id="PF08241"/>
    </source>
</evidence>
<organism evidence="5 6">
    <name type="scientific">Aplysia californica</name>
    <name type="common">California sea hare</name>
    <dbReference type="NCBI Taxonomy" id="6500"/>
    <lineage>
        <taxon>Eukaryota</taxon>
        <taxon>Metazoa</taxon>
        <taxon>Spiralia</taxon>
        <taxon>Lophotrochozoa</taxon>
        <taxon>Mollusca</taxon>
        <taxon>Gastropoda</taxon>
        <taxon>Heterobranchia</taxon>
        <taxon>Euthyneura</taxon>
        <taxon>Tectipleura</taxon>
        <taxon>Aplysiida</taxon>
        <taxon>Aplysioidea</taxon>
        <taxon>Aplysiidae</taxon>
        <taxon>Aplysia</taxon>
    </lineage>
</organism>
<dbReference type="Pfam" id="PF08241">
    <property type="entry name" value="Methyltransf_11"/>
    <property type="match status" value="1"/>
</dbReference>
<dbReference type="InterPro" id="IPR051052">
    <property type="entry name" value="Diverse_substrate_MTase"/>
</dbReference>
<dbReference type="SUPFAM" id="SSF53335">
    <property type="entry name" value="S-adenosyl-L-methionine-dependent methyltransferases"/>
    <property type="match status" value="1"/>
</dbReference>
<reference evidence="6" key="1">
    <citation type="submission" date="2025-08" db="UniProtKB">
        <authorList>
            <consortium name="RefSeq"/>
        </authorList>
    </citation>
    <scope>IDENTIFICATION</scope>
</reference>
<keyword evidence="3" id="KW-0808">Transferase</keyword>
<dbReference type="PANTHER" id="PTHR44942">
    <property type="entry name" value="METHYLTRANSF_11 DOMAIN-CONTAINING PROTEIN"/>
    <property type="match status" value="1"/>
</dbReference>
<evidence type="ECO:0000313" key="5">
    <source>
        <dbReference type="Proteomes" id="UP000694888"/>
    </source>
</evidence>
<evidence type="ECO:0000256" key="1">
    <source>
        <dbReference type="ARBA" id="ARBA00008361"/>
    </source>
</evidence>
<dbReference type="PANTHER" id="PTHR44942:SF4">
    <property type="entry name" value="METHYLTRANSFERASE TYPE 11 DOMAIN-CONTAINING PROTEIN"/>
    <property type="match status" value="1"/>
</dbReference>